<evidence type="ECO:0000313" key="1">
    <source>
        <dbReference type="EMBL" id="ERH18456.1"/>
    </source>
</evidence>
<dbReference type="AlphaFoldDB" id="U1Q7K8"/>
<sequence>MQPGLTGLMMRTLLARAPSVPRSVGLWHGGLGPLPEGSARDLLLDTGTGGATPHARRHAYRVVPFAGGTHQLPSNVPPTASVTPVLTEEINRICSAYGVPDAVEYQIINGEHVAEVARYYAASPVRLGDEERLEEAVRRLQDAARVDCTGCRPSYTLHAWAGDDELVITTDAPFTLTAEITALAALCVVEGRVGAGVLPLDEAVDPAWLLSRLRTLPGVTITGGSRCKTGEDIADGTDRDMEEGEIL</sequence>
<dbReference type="EMBL" id="AWSD01000170">
    <property type="protein sequence ID" value="ERH18456.1"/>
    <property type="molecule type" value="Genomic_DNA"/>
</dbReference>
<organism evidence="1 2">
    <name type="scientific">Actinomyces johnsonii F0510</name>
    <dbReference type="NCBI Taxonomy" id="1227262"/>
    <lineage>
        <taxon>Bacteria</taxon>
        <taxon>Bacillati</taxon>
        <taxon>Actinomycetota</taxon>
        <taxon>Actinomycetes</taxon>
        <taxon>Actinomycetales</taxon>
        <taxon>Actinomycetaceae</taxon>
        <taxon>Actinomyces</taxon>
    </lineage>
</organism>
<name>U1Q7K8_9ACTO</name>
<comment type="caution">
    <text evidence="1">The sequence shown here is derived from an EMBL/GenBank/DDBJ whole genome shotgun (WGS) entry which is preliminary data.</text>
</comment>
<protein>
    <submittedName>
        <fullName evidence="1">Uncharacterized protein</fullName>
    </submittedName>
</protein>
<reference evidence="1 2" key="1">
    <citation type="submission" date="2013-06" db="EMBL/GenBank/DDBJ databases">
        <authorList>
            <person name="Weinstock G."/>
            <person name="Sodergren E."/>
            <person name="Lobos E.A."/>
            <person name="Fulton L."/>
            <person name="Fulton R."/>
            <person name="Courtney L."/>
            <person name="Fronick C."/>
            <person name="O'Laughlin M."/>
            <person name="Godfrey J."/>
            <person name="Wilson R.M."/>
            <person name="Miner T."/>
            <person name="Farmer C."/>
            <person name="Delehaunty K."/>
            <person name="Cordes M."/>
            <person name="Minx P."/>
            <person name="Tomlinson C."/>
            <person name="Chen J."/>
            <person name="Wollam A."/>
            <person name="Pepin K.H."/>
            <person name="Bhonagiri V."/>
            <person name="Zhang X."/>
            <person name="Warren W."/>
            <person name="Mitreva M."/>
            <person name="Mardis E.R."/>
            <person name="Wilson R.K."/>
        </authorList>
    </citation>
    <scope>NUCLEOTIDE SEQUENCE [LARGE SCALE GENOMIC DNA]</scope>
    <source>
        <strain evidence="1 2">F0510</strain>
    </source>
</reference>
<gene>
    <name evidence="1" type="ORF">HMPREF1549_01686</name>
</gene>
<evidence type="ECO:0000313" key="2">
    <source>
        <dbReference type="Proteomes" id="UP000016498"/>
    </source>
</evidence>
<dbReference type="Proteomes" id="UP000016498">
    <property type="component" value="Unassembled WGS sequence"/>
</dbReference>
<proteinExistence type="predicted"/>
<dbReference type="PATRIC" id="fig|1227262.3.peg.1382"/>
<dbReference type="HOGENOM" id="CLU_948748_0_0_11"/>
<accession>U1Q7K8</accession>